<organism evidence="1 2">
    <name type="scientific">Nanobdella aerobiophila</name>
    <dbReference type="NCBI Taxonomy" id="2586965"/>
    <lineage>
        <taxon>Archaea</taxon>
        <taxon>Nanobdellota</taxon>
        <taxon>Nanobdellia</taxon>
        <taxon>Nanobdellales</taxon>
        <taxon>Nanobdellaceae</taxon>
        <taxon>Nanobdella</taxon>
    </lineage>
</organism>
<protein>
    <submittedName>
        <fullName evidence="1">Uncharacterized protein</fullName>
    </submittedName>
</protein>
<dbReference type="KEGG" id="naer:MJ1_0211"/>
<proteinExistence type="predicted"/>
<dbReference type="RefSeq" id="WP_258393416.1">
    <property type="nucleotide sequence ID" value="NZ_AP019769.1"/>
</dbReference>
<keyword evidence="2" id="KW-1185">Reference proteome</keyword>
<dbReference type="Proteomes" id="UP001055553">
    <property type="component" value="Chromosome"/>
</dbReference>
<gene>
    <name evidence="1" type="ORF">MJ1_0211</name>
</gene>
<accession>A0A915S9Z1</accession>
<dbReference type="EMBL" id="AP019769">
    <property type="protein sequence ID" value="BBL45382.1"/>
    <property type="molecule type" value="Genomic_DNA"/>
</dbReference>
<evidence type="ECO:0000313" key="2">
    <source>
        <dbReference type="Proteomes" id="UP001055553"/>
    </source>
</evidence>
<evidence type="ECO:0000313" key="1">
    <source>
        <dbReference type="EMBL" id="BBL45382.1"/>
    </source>
</evidence>
<name>A0A915S9Z1_9ARCH</name>
<sequence>MRYSIVIKKDTKIWIYGNKDIIWYIDEITKKNYDIYNILNALKIYKDRFRKKNKLNILIIGSINREDVEKYKDYFNIKIEKDMQEKIIKYIKRSNKDNNND</sequence>
<dbReference type="GeneID" id="74568163"/>
<reference evidence="2" key="1">
    <citation type="journal article" date="2022" name="Int. J. Syst. Evol. Microbiol.">
        <title>Nanobdella aerobiophila gen. nov., sp. nov., a thermoacidophilic, obligate ectosymbiotic archaeon, and proposal of Nanobdellaceae fam. nov., Nanobdellales ord. nov. and Nanobdellia class. nov.</title>
        <authorList>
            <person name="Kato S."/>
            <person name="Ogasawara A."/>
            <person name="Itoh T."/>
            <person name="Sakai H.D."/>
            <person name="Shimizu M."/>
            <person name="Yuki M."/>
            <person name="Kaneko M."/>
            <person name="Takashina T."/>
            <person name="Ohkuma M."/>
        </authorList>
    </citation>
    <scope>NUCLEOTIDE SEQUENCE [LARGE SCALE GENOMIC DNA]</scope>
    <source>
        <strain evidence="2">MJ1</strain>
    </source>
</reference>
<dbReference type="AlphaFoldDB" id="A0A915S9Z1"/>